<dbReference type="SUPFAM" id="SSF47413">
    <property type="entry name" value="lambda repressor-like DNA-binding domains"/>
    <property type="match status" value="1"/>
</dbReference>
<sequence length="92" mass="10404">MGKLLPLRNFKWNHATSNIRIMQKGANINRIKAVLAEQNRTSKWLAGELGKDQATISKWCTNTYQPSLETLVKVAGLLNVDVRDLIVKTEIK</sequence>
<evidence type="ECO:0000313" key="2">
    <source>
        <dbReference type="EMBL" id="ALK86371.1"/>
    </source>
</evidence>
<organism evidence="2 3">
    <name type="scientific">Phocaeicola vulgatus</name>
    <name type="common">Bacteroides vulgatus</name>
    <dbReference type="NCBI Taxonomy" id="821"/>
    <lineage>
        <taxon>Bacteria</taxon>
        <taxon>Pseudomonadati</taxon>
        <taxon>Bacteroidota</taxon>
        <taxon>Bacteroidia</taxon>
        <taxon>Bacteroidales</taxon>
        <taxon>Bacteroidaceae</taxon>
        <taxon>Phocaeicola</taxon>
    </lineage>
</organism>
<gene>
    <name evidence="2" type="ORF">BvMPK_3811</name>
</gene>
<proteinExistence type="predicted"/>
<dbReference type="PATRIC" id="fig|821.40.peg.4576"/>
<dbReference type="Gene3D" id="1.10.260.40">
    <property type="entry name" value="lambda repressor-like DNA-binding domains"/>
    <property type="match status" value="1"/>
</dbReference>
<dbReference type="GO" id="GO:0003677">
    <property type="term" value="F:DNA binding"/>
    <property type="evidence" value="ECO:0007669"/>
    <property type="project" value="InterPro"/>
</dbReference>
<dbReference type="Pfam" id="PF01381">
    <property type="entry name" value="HTH_3"/>
    <property type="match status" value="1"/>
</dbReference>
<accession>A0A0P0M5J4</accession>
<reference evidence="3" key="1">
    <citation type="submission" date="2015-10" db="EMBL/GenBank/DDBJ databases">
        <title>Extensive mobilome-driven genome diversification in gut-associated Bacteroides vulgatus mpk.</title>
        <authorList>
            <person name="Beier S."/>
            <person name="Lange A."/>
            <person name="Huson D.H."/>
            <person name="Frick J.-S."/>
            <person name="Autenrieth I.B."/>
        </authorList>
    </citation>
    <scope>NUCLEOTIDE SEQUENCE [LARGE SCALE GENOMIC DNA]</scope>
    <source>
        <strain evidence="3">mpk</strain>
    </source>
</reference>
<protein>
    <recommendedName>
        <fullName evidence="1">HTH cro/C1-type domain-containing protein</fullName>
    </recommendedName>
</protein>
<dbReference type="PROSITE" id="PS50943">
    <property type="entry name" value="HTH_CROC1"/>
    <property type="match status" value="1"/>
</dbReference>
<dbReference type="SMART" id="SM00530">
    <property type="entry name" value="HTH_XRE"/>
    <property type="match status" value="1"/>
</dbReference>
<dbReference type="InterPro" id="IPR010982">
    <property type="entry name" value="Lambda_DNA-bd_dom_sf"/>
</dbReference>
<name>A0A0P0M5J4_PHOVU</name>
<dbReference type="AlphaFoldDB" id="A0A0P0M5J4"/>
<evidence type="ECO:0000313" key="3">
    <source>
        <dbReference type="Proteomes" id="UP000061587"/>
    </source>
</evidence>
<dbReference type="InterPro" id="IPR001387">
    <property type="entry name" value="Cro/C1-type_HTH"/>
</dbReference>
<dbReference type="EMBL" id="CP013020">
    <property type="protein sequence ID" value="ALK86371.1"/>
    <property type="molecule type" value="Genomic_DNA"/>
</dbReference>
<reference evidence="2 3" key="2">
    <citation type="journal article" date="2016" name="Genome Biol. Evol.">
        <title>Extensive mobilome-driven genome diversification in mouse gut-associated Bacteroides vulgatus mpk.</title>
        <authorList>
            <person name="Lange A."/>
            <person name="Beier S."/>
            <person name="Steimle A."/>
            <person name="Autenrieth I.B."/>
            <person name="Huson D.H."/>
            <person name="Frick J.S."/>
        </authorList>
    </citation>
    <scope>NUCLEOTIDE SEQUENCE [LARGE SCALE GENOMIC DNA]</scope>
    <source>
        <strain evidence="3">mpk</strain>
    </source>
</reference>
<dbReference type="Proteomes" id="UP000061587">
    <property type="component" value="Chromosome"/>
</dbReference>
<dbReference type="CDD" id="cd00093">
    <property type="entry name" value="HTH_XRE"/>
    <property type="match status" value="1"/>
</dbReference>
<evidence type="ECO:0000259" key="1">
    <source>
        <dbReference type="PROSITE" id="PS50943"/>
    </source>
</evidence>
<feature type="domain" description="HTH cro/C1-type" evidence="1">
    <location>
        <begin position="31"/>
        <end position="85"/>
    </location>
</feature>